<dbReference type="GO" id="GO:0046983">
    <property type="term" value="F:protein dimerization activity"/>
    <property type="evidence" value="ECO:0007669"/>
    <property type="project" value="InterPro"/>
</dbReference>
<evidence type="ECO:0000259" key="3">
    <source>
        <dbReference type="Pfam" id="PF14291"/>
    </source>
</evidence>
<feature type="region of interest" description="Disordered" evidence="1">
    <location>
        <begin position="60"/>
        <end position="110"/>
    </location>
</feature>
<organism evidence="4">
    <name type="scientific">Amphimedon queenslandica</name>
    <name type="common">Sponge</name>
    <dbReference type="NCBI Taxonomy" id="400682"/>
    <lineage>
        <taxon>Eukaryota</taxon>
        <taxon>Metazoa</taxon>
        <taxon>Porifera</taxon>
        <taxon>Demospongiae</taxon>
        <taxon>Heteroscleromorpha</taxon>
        <taxon>Haplosclerida</taxon>
        <taxon>Niphatidae</taxon>
        <taxon>Amphimedon</taxon>
    </lineage>
</organism>
<dbReference type="InterPro" id="IPR012337">
    <property type="entry name" value="RNaseH-like_sf"/>
</dbReference>
<name>A0A1X7TB94_AMPQE</name>
<reference evidence="4" key="1">
    <citation type="submission" date="2017-05" db="UniProtKB">
        <authorList>
            <consortium name="EnsemblMetazoa"/>
        </authorList>
    </citation>
    <scope>IDENTIFICATION</scope>
</reference>
<evidence type="ECO:0000256" key="1">
    <source>
        <dbReference type="SAM" id="MobiDB-lite"/>
    </source>
</evidence>
<evidence type="ECO:0000313" key="4">
    <source>
        <dbReference type="EnsemblMetazoa" id="Aqu2.1.11819_001"/>
    </source>
</evidence>
<dbReference type="AlphaFoldDB" id="A0A1X7TB94"/>
<evidence type="ECO:0000259" key="2">
    <source>
        <dbReference type="Pfam" id="PF05699"/>
    </source>
</evidence>
<dbReference type="PANTHER" id="PTHR45749">
    <property type="match status" value="1"/>
</dbReference>
<proteinExistence type="predicted"/>
<feature type="compositionally biased region" description="Polar residues" evidence="1">
    <location>
        <begin position="81"/>
        <end position="90"/>
    </location>
</feature>
<feature type="compositionally biased region" description="Low complexity" evidence="1">
    <location>
        <begin position="64"/>
        <end position="80"/>
    </location>
</feature>
<dbReference type="Pfam" id="PF05699">
    <property type="entry name" value="Dimer_Tnp_hAT"/>
    <property type="match status" value="1"/>
</dbReference>
<dbReference type="Pfam" id="PF14291">
    <property type="entry name" value="DUF4371"/>
    <property type="match status" value="1"/>
</dbReference>
<dbReference type="InterPro" id="IPR025398">
    <property type="entry name" value="DUF4371"/>
</dbReference>
<dbReference type="STRING" id="400682.A0A1X7TB94"/>
<dbReference type="SUPFAM" id="SSF53098">
    <property type="entry name" value="Ribonuclease H-like"/>
    <property type="match status" value="1"/>
</dbReference>
<dbReference type="InParanoid" id="A0A1X7TB94"/>
<feature type="domain" description="DUF4371" evidence="3">
    <location>
        <begin position="135"/>
        <end position="294"/>
    </location>
</feature>
<dbReference type="OrthoDB" id="6601344at2759"/>
<dbReference type="eggNOG" id="ENOG502QPQD">
    <property type="taxonomic scope" value="Eukaryota"/>
</dbReference>
<accession>A0A1X7TB94</accession>
<feature type="region of interest" description="Disordered" evidence="1">
    <location>
        <begin position="1"/>
        <end position="24"/>
    </location>
</feature>
<sequence length="602" mass="67478">MRSSCVCDSDQNEVEPVSEAHQESEIYDYSDFNSNENLTTNIDQHEDENMVVSTERYSIETVETSRTTPPAEPPAAQQSAVLTQPNISHTPRSEPTDLALGPKDRPKQPIITFPSRTFRTKKGAFSPVEVLLLCAQQDLPLRGHREYNSHNRGNFLEILSTIAKHDKIVEAKLKNAPQNAIYTSPEIQNQLLQLMGESVRSMVCRAVKEAVFFSLLVDETKDASKVEQISIVLRYVDINTASIYERFLTYVEAESQGAEQITHYITSTLKKYDIDLRNMASQGYDGASVMSGTNSGVQRRMRDFAPAAIDVHCNAHCLNLCLVDSVKSVSLAGLSDVLQSVQLNLDKAAGLVVGTIKTIESFRSDEEWIKLLSYAKSVADVHDISTHIPTANSSRQRRRAVPQRYSDEVVFETTGSRECPSEDDADSILKTNLYYPILDAVLVEFNSCFSKKNLELMKSLHACCPTADEFLEITLLKPLILAYNLDYQQLITETTLAKASLQGKKMEDVSDALLELIPLKVAFPNLIQLLQIALTISVSTAKCERTFSTLKRIKSYLRTTMSEERLNNMAILSIEHDLGKAIDKKEIICQFSQANRRIYLQL</sequence>
<feature type="domain" description="HAT C-terminal dimerisation" evidence="2">
    <location>
        <begin position="522"/>
        <end position="578"/>
    </location>
</feature>
<dbReference type="InterPro" id="IPR008906">
    <property type="entry name" value="HATC_C_dom"/>
</dbReference>
<evidence type="ECO:0008006" key="5">
    <source>
        <dbReference type="Google" id="ProtNLM"/>
    </source>
</evidence>
<dbReference type="EnsemblMetazoa" id="Aqu2.1.11819_001">
    <property type="protein sequence ID" value="Aqu2.1.11819_001"/>
    <property type="gene ID" value="Aqu2.1.11819"/>
</dbReference>
<dbReference type="PANTHER" id="PTHR45749:SF37">
    <property type="entry name" value="OS05G0311600 PROTEIN"/>
    <property type="match status" value="1"/>
</dbReference>
<protein>
    <recommendedName>
        <fullName evidence="5">DUF4371 domain-containing protein</fullName>
    </recommendedName>
</protein>